<name>A0A1V0SAS9_9VIRU</name>
<feature type="coiled-coil region" evidence="1">
    <location>
        <begin position="61"/>
        <end position="88"/>
    </location>
</feature>
<reference evidence="2" key="1">
    <citation type="journal article" date="2017" name="Science">
        <title>Giant viruses with an expanded complement of translation system components.</title>
        <authorList>
            <person name="Schulz F."/>
            <person name="Yutin N."/>
            <person name="Ivanova N.N."/>
            <person name="Ortega D.R."/>
            <person name="Lee T.K."/>
            <person name="Vierheilig J."/>
            <person name="Daims H."/>
            <person name="Horn M."/>
            <person name="Wagner M."/>
            <person name="Jensen G.J."/>
            <person name="Kyrpides N.C."/>
            <person name="Koonin E.V."/>
            <person name="Woyke T."/>
        </authorList>
    </citation>
    <scope>NUCLEOTIDE SEQUENCE</scope>
    <source>
        <strain evidence="2">CTV1</strain>
    </source>
</reference>
<accession>A0A1V0SAS9</accession>
<keyword evidence="1" id="KW-0175">Coiled coil</keyword>
<sequence length="326" mass="37391">MSESTETTKHNNKEINILGKLGRKLDPVNYSNDSTVYICGKTSETGTDKLISLVNDLENFINIMNLKYKNLVKQNEKIESEYNVLNTNFQRLVYIVISHSKTIRELESRLSNLGKGIRDNYSDSNSSNDNDHINIEEIKKEINSLNQQTENCNLRINNISNEIEFLRENMSGNNTNENDDDKIVELISNYHENIKNNINKINKDLNKLLSNNEKVMINIPDMNLTDISCNIIRANGITQIISQTNAKNITIKKKNGVINIPINKKKFKDVIGKIRIYNSNKNENYKGIITNKNSDNNIMYIISDKYSSCLNSSFEGIIIIKIKFIE</sequence>
<organism evidence="2">
    <name type="scientific">Catovirus CTV1</name>
    <dbReference type="NCBI Taxonomy" id="1977631"/>
    <lineage>
        <taxon>Viruses</taxon>
        <taxon>Varidnaviria</taxon>
        <taxon>Bamfordvirae</taxon>
        <taxon>Nucleocytoviricota</taxon>
        <taxon>Megaviricetes</taxon>
        <taxon>Imitervirales</taxon>
        <taxon>Mimiviridae</taxon>
        <taxon>Klosneuvirinae</taxon>
        <taxon>Catovirus</taxon>
    </lineage>
</organism>
<feature type="coiled-coil region" evidence="1">
    <location>
        <begin position="128"/>
        <end position="218"/>
    </location>
</feature>
<gene>
    <name evidence="2" type="ORF">Catovirus_1_808</name>
</gene>
<protein>
    <submittedName>
        <fullName evidence="2">Uncharacterized protein</fullName>
    </submittedName>
</protein>
<dbReference type="Gene3D" id="1.10.287.1490">
    <property type="match status" value="1"/>
</dbReference>
<dbReference type="EMBL" id="KY684083">
    <property type="protein sequence ID" value="ARF08758.1"/>
    <property type="molecule type" value="Genomic_DNA"/>
</dbReference>
<evidence type="ECO:0000256" key="1">
    <source>
        <dbReference type="SAM" id="Coils"/>
    </source>
</evidence>
<proteinExistence type="predicted"/>
<evidence type="ECO:0000313" key="2">
    <source>
        <dbReference type="EMBL" id="ARF08758.1"/>
    </source>
</evidence>